<reference evidence="3" key="1">
    <citation type="submission" date="2014-09" db="EMBL/GenBank/DDBJ databases">
        <authorList>
            <person name="Sharma Rahul"/>
            <person name="Thines Marco"/>
        </authorList>
    </citation>
    <scope>NUCLEOTIDE SEQUENCE [LARGE SCALE GENOMIC DNA]</scope>
</reference>
<sequence>MNFKLAAFVATCVVQACASKRHEVSKWYPCPLFSKTVGLDNETAALTAECGRFSAPLCYSDVCTAPESVNQTIEIFVKRLPAFEPETANNLWILDASVEQRK</sequence>
<keyword evidence="1" id="KW-0732">Signal</keyword>
<proteinExistence type="predicted"/>
<dbReference type="GeneID" id="36406992"/>
<dbReference type="RefSeq" id="XP_024577971.1">
    <property type="nucleotide sequence ID" value="XM_024727389.1"/>
</dbReference>
<keyword evidence="3" id="KW-1185">Reference proteome</keyword>
<accession>A0A0P1AK26</accession>
<evidence type="ECO:0000313" key="2">
    <source>
        <dbReference type="EMBL" id="CEG41602.1"/>
    </source>
</evidence>
<evidence type="ECO:0000313" key="3">
    <source>
        <dbReference type="Proteomes" id="UP000054928"/>
    </source>
</evidence>
<evidence type="ECO:0000256" key="1">
    <source>
        <dbReference type="SAM" id="SignalP"/>
    </source>
</evidence>
<feature type="chain" id="PRO_5006058718" description="RxLR-like protein" evidence="1">
    <location>
        <begin position="19"/>
        <end position="102"/>
    </location>
</feature>
<dbReference type="Proteomes" id="UP000054928">
    <property type="component" value="Unassembled WGS sequence"/>
</dbReference>
<dbReference type="AlphaFoldDB" id="A0A0P1AK26"/>
<evidence type="ECO:0008006" key="4">
    <source>
        <dbReference type="Google" id="ProtNLM"/>
    </source>
</evidence>
<organism evidence="2 3">
    <name type="scientific">Plasmopara halstedii</name>
    <name type="common">Downy mildew of sunflower</name>
    <dbReference type="NCBI Taxonomy" id="4781"/>
    <lineage>
        <taxon>Eukaryota</taxon>
        <taxon>Sar</taxon>
        <taxon>Stramenopiles</taxon>
        <taxon>Oomycota</taxon>
        <taxon>Peronosporomycetes</taxon>
        <taxon>Peronosporales</taxon>
        <taxon>Peronosporaceae</taxon>
        <taxon>Plasmopara</taxon>
    </lineage>
</organism>
<feature type="signal peptide" evidence="1">
    <location>
        <begin position="1"/>
        <end position="18"/>
    </location>
</feature>
<dbReference type="EMBL" id="CCYD01000553">
    <property type="protein sequence ID" value="CEG41602.1"/>
    <property type="molecule type" value="Genomic_DNA"/>
</dbReference>
<dbReference type="OMA" id="CASKRHE"/>
<protein>
    <recommendedName>
        <fullName evidence="4">RxLR-like protein</fullName>
    </recommendedName>
</protein>
<name>A0A0P1AK26_PLAHL</name>
<dbReference type="OrthoDB" id="410477at2759"/>
<dbReference type="PROSITE" id="PS51257">
    <property type="entry name" value="PROKAR_LIPOPROTEIN"/>
    <property type="match status" value="1"/>
</dbReference>